<dbReference type="PANTHER" id="PTHR45964:SF5">
    <property type="entry name" value="WSCD FAMILY MEMBER CG9164"/>
    <property type="match status" value="1"/>
</dbReference>
<evidence type="ECO:0000256" key="2">
    <source>
        <dbReference type="SAM" id="MobiDB-lite"/>
    </source>
</evidence>
<keyword evidence="5" id="KW-1185">Reference proteome</keyword>
<dbReference type="Pfam" id="PF00685">
    <property type="entry name" value="Sulfotransfer_1"/>
    <property type="match status" value="1"/>
</dbReference>
<organism evidence="4 5">
    <name type="scientific">Thalassiosira oceanica</name>
    <name type="common">Marine diatom</name>
    <dbReference type="NCBI Taxonomy" id="159749"/>
    <lineage>
        <taxon>Eukaryota</taxon>
        <taxon>Sar</taxon>
        <taxon>Stramenopiles</taxon>
        <taxon>Ochrophyta</taxon>
        <taxon>Bacillariophyta</taxon>
        <taxon>Coscinodiscophyceae</taxon>
        <taxon>Thalassiosirophycidae</taxon>
        <taxon>Thalassiosirales</taxon>
        <taxon>Thalassiosiraceae</taxon>
        <taxon>Thalassiosira</taxon>
    </lineage>
</organism>
<dbReference type="InterPro" id="IPR000863">
    <property type="entry name" value="Sulfotransferase_dom"/>
</dbReference>
<dbReference type="Proteomes" id="UP000266841">
    <property type="component" value="Unassembled WGS sequence"/>
</dbReference>
<dbReference type="InterPro" id="IPR051589">
    <property type="entry name" value="Sialate-O-sulfotransferase"/>
</dbReference>
<dbReference type="AlphaFoldDB" id="K0T2C5"/>
<dbReference type="PANTHER" id="PTHR45964">
    <property type="entry name" value="WSCD FAMILY MEMBER CG9164"/>
    <property type="match status" value="1"/>
</dbReference>
<feature type="region of interest" description="Disordered" evidence="2">
    <location>
        <begin position="171"/>
        <end position="203"/>
    </location>
</feature>
<proteinExistence type="inferred from homology"/>
<feature type="region of interest" description="Disordered" evidence="2">
    <location>
        <begin position="72"/>
        <end position="110"/>
    </location>
</feature>
<feature type="domain" description="Sulfotransferase" evidence="3">
    <location>
        <begin position="220"/>
        <end position="378"/>
    </location>
</feature>
<evidence type="ECO:0000259" key="3">
    <source>
        <dbReference type="Pfam" id="PF00685"/>
    </source>
</evidence>
<evidence type="ECO:0000313" key="5">
    <source>
        <dbReference type="Proteomes" id="UP000266841"/>
    </source>
</evidence>
<protein>
    <recommendedName>
        <fullName evidence="3">Sulfotransferase domain-containing protein</fullName>
    </recommendedName>
</protein>
<evidence type="ECO:0000313" key="4">
    <source>
        <dbReference type="EMBL" id="EJK67446.1"/>
    </source>
</evidence>
<accession>K0T2C5</accession>
<dbReference type="EMBL" id="AGNL01013095">
    <property type="protein sequence ID" value="EJK67446.1"/>
    <property type="molecule type" value="Genomic_DNA"/>
</dbReference>
<reference evidence="4 5" key="1">
    <citation type="journal article" date="2012" name="Genome Biol.">
        <title>Genome and low-iron response of an oceanic diatom adapted to chronic iron limitation.</title>
        <authorList>
            <person name="Lommer M."/>
            <person name="Specht M."/>
            <person name="Roy A.S."/>
            <person name="Kraemer L."/>
            <person name="Andreson R."/>
            <person name="Gutowska M.A."/>
            <person name="Wolf J."/>
            <person name="Bergner S.V."/>
            <person name="Schilhabel M.B."/>
            <person name="Klostermeier U.C."/>
            <person name="Beiko R.G."/>
            <person name="Rosenstiel P."/>
            <person name="Hippler M."/>
            <person name="Laroche J."/>
        </authorList>
    </citation>
    <scope>NUCLEOTIDE SEQUENCE [LARGE SCALE GENOMIC DNA]</scope>
    <source>
        <strain evidence="4 5">CCMP1005</strain>
    </source>
</reference>
<evidence type="ECO:0000256" key="1">
    <source>
        <dbReference type="ARBA" id="ARBA00010236"/>
    </source>
</evidence>
<comment type="similarity">
    <text evidence="1">Belongs to the WSCD family.</text>
</comment>
<name>K0T2C5_THAOC</name>
<dbReference type="SUPFAM" id="SSF52540">
    <property type="entry name" value="P-loop containing nucleoside triphosphate hydrolases"/>
    <property type="match status" value="1"/>
</dbReference>
<feature type="compositionally biased region" description="Basic residues" evidence="2">
    <location>
        <begin position="91"/>
        <end position="110"/>
    </location>
</feature>
<dbReference type="Gene3D" id="3.40.50.300">
    <property type="entry name" value="P-loop containing nucleotide triphosphate hydrolases"/>
    <property type="match status" value="1"/>
</dbReference>
<dbReference type="OrthoDB" id="5985073at2759"/>
<feature type="region of interest" description="Disordered" evidence="2">
    <location>
        <begin position="1"/>
        <end position="21"/>
    </location>
</feature>
<sequence>MKEKPQPVKLPVVDRHHPAEGQSTRFHGLRRLVMTQWVGGQKAIFRGPRPYFTQSNLDGPGRWSGGGDRPWGQVQYLGGAGGQPTTDHRPEHKGRSRIVRPSSPRRHLRHPWGGGGLWANLLPFQSGETWNVPGLELFPDHEEDPLAICGLVDIRAADQDGKTHVRASSVRRTRSLAVDEAEPAAGGDDAEVPTGGDPRPADPGCNMDFPRFSENLIDPVWQASYPGSGSSMTRAVISQLTGIKTDDMHGTLIEKYGKQQGKTFQNVVAVKTHYPYIDGRHEFEGLDPLFRRAILTLRNPVHAIPSFFNQNYEMKHKLQSHTRRGPDKEWVAFRDGGWTGTFQQKMGDWETFVSYWLDKYAPEDLYILSYESLSADETGPAATYDLAVYLERSVEGVNVASGEAIGCIWSETVNYKKQQKERDENEKSWTAYMTLRAGKQSSRAYTTEHLAEVIYRLQRLREKYQSNQAFEAIMIGYIEQVQTYHNACRFRGQCSH</sequence>
<feature type="compositionally biased region" description="Basic and acidic residues" evidence="2">
    <location>
        <begin position="1"/>
        <end position="19"/>
    </location>
</feature>
<comment type="caution">
    <text evidence="4">The sequence shown here is derived from an EMBL/GenBank/DDBJ whole genome shotgun (WGS) entry which is preliminary data.</text>
</comment>
<dbReference type="GO" id="GO:0008146">
    <property type="term" value="F:sulfotransferase activity"/>
    <property type="evidence" value="ECO:0007669"/>
    <property type="project" value="InterPro"/>
</dbReference>
<dbReference type="InterPro" id="IPR027417">
    <property type="entry name" value="P-loop_NTPase"/>
</dbReference>
<gene>
    <name evidence="4" type="ORF">THAOC_11516</name>
</gene>